<accession>A0A0E9VMX4</accession>
<reference evidence="1" key="1">
    <citation type="submission" date="2014-11" db="EMBL/GenBank/DDBJ databases">
        <authorList>
            <person name="Amaro Gonzalez C."/>
        </authorList>
    </citation>
    <scope>NUCLEOTIDE SEQUENCE</scope>
</reference>
<sequence>MINLLTGHTHCYISGNLVKLIAPLYNPDRRALIHVSLYMEVKINVPLN</sequence>
<dbReference type="AlphaFoldDB" id="A0A0E9VMX4"/>
<proteinExistence type="predicted"/>
<dbReference type="EMBL" id="GBXM01029842">
    <property type="protein sequence ID" value="JAH78735.1"/>
    <property type="molecule type" value="Transcribed_RNA"/>
</dbReference>
<protein>
    <submittedName>
        <fullName evidence="1">Uncharacterized protein</fullName>
    </submittedName>
</protein>
<name>A0A0E9VMX4_ANGAN</name>
<evidence type="ECO:0000313" key="1">
    <source>
        <dbReference type="EMBL" id="JAH78735.1"/>
    </source>
</evidence>
<organism evidence="1">
    <name type="scientific">Anguilla anguilla</name>
    <name type="common">European freshwater eel</name>
    <name type="synonym">Muraena anguilla</name>
    <dbReference type="NCBI Taxonomy" id="7936"/>
    <lineage>
        <taxon>Eukaryota</taxon>
        <taxon>Metazoa</taxon>
        <taxon>Chordata</taxon>
        <taxon>Craniata</taxon>
        <taxon>Vertebrata</taxon>
        <taxon>Euteleostomi</taxon>
        <taxon>Actinopterygii</taxon>
        <taxon>Neopterygii</taxon>
        <taxon>Teleostei</taxon>
        <taxon>Anguilliformes</taxon>
        <taxon>Anguillidae</taxon>
        <taxon>Anguilla</taxon>
    </lineage>
</organism>
<reference evidence="1" key="2">
    <citation type="journal article" date="2015" name="Fish Shellfish Immunol.">
        <title>Early steps in the European eel (Anguilla anguilla)-Vibrio vulnificus interaction in the gills: Role of the RtxA13 toxin.</title>
        <authorList>
            <person name="Callol A."/>
            <person name="Pajuelo D."/>
            <person name="Ebbesson L."/>
            <person name="Teles M."/>
            <person name="MacKenzie S."/>
            <person name="Amaro C."/>
        </authorList>
    </citation>
    <scope>NUCLEOTIDE SEQUENCE</scope>
</reference>